<gene>
    <name evidence="1" type="ORF">MARPO_0064s0087</name>
</gene>
<dbReference type="PANTHER" id="PTHR46880:SF5">
    <property type="entry name" value="DUF4371 DOMAIN-CONTAINING PROTEIN"/>
    <property type="match status" value="1"/>
</dbReference>
<dbReference type="SUPFAM" id="SSF53098">
    <property type="entry name" value="Ribonuclease H-like"/>
    <property type="match status" value="1"/>
</dbReference>
<name>A0A2R6WRB9_MARPO</name>
<dbReference type="OrthoDB" id="665918at2759"/>
<proteinExistence type="predicted"/>
<protein>
    <recommendedName>
        <fullName evidence="3">HAT C-terminal dimerisation domain-containing protein</fullName>
    </recommendedName>
</protein>
<evidence type="ECO:0000313" key="1">
    <source>
        <dbReference type="EMBL" id="PTQ36410.1"/>
    </source>
</evidence>
<dbReference type="Proteomes" id="UP000244005">
    <property type="component" value="Unassembled WGS sequence"/>
</dbReference>
<reference evidence="2" key="1">
    <citation type="journal article" date="2017" name="Cell">
        <title>Insights into land plant evolution garnered from the Marchantia polymorpha genome.</title>
        <authorList>
            <person name="Bowman J.L."/>
            <person name="Kohchi T."/>
            <person name="Yamato K.T."/>
            <person name="Jenkins J."/>
            <person name="Shu S."/>
            <person name="Ishizaki K."/>
            <person name="Yamaoka S."/>
            <person name="Nishihama R."/>
            <person name="Nakamura Y."/>
            <person name="Berger F."/>
            <person name="Adam C."/>
            <person name="Aki S.S."/>
            <person name="Althoff F."/>
            <person name="Araki T."/>
            <person name="Arteaga-Vazquez M.A."/>
            <person name="Balasubrmanian S."/>
            <person name="Barry K."/>
            <person name="Bauer D."/>
            <person name="Boehm C.R."/>
            <person name="Briginshaw L."/>
            <person name="Caballero-Perez J."/>
            <person name="Catarino B."/>
            <person name="Chen F."/>
            <person name="Chiyoda S."/>
            <person name="Chovatia M."/>
            <person name="Davies K.M."/>
            <person name="Delmans M."/>
            <person name="Demura T."/>
            <person name="Dierschke T."/>
            <person name="Dolan L."/>
            <person name="Dorantes-Acosta A.E."/>
            <person name="Eklund D.M."/>
            <person name="Florent S.N."/>
            <person name="Flores-Sandoval E."/>
            <person name="Fujiyama A."/>
            <person name="Fukuzawa H."/>
            <person name="Galik B."/>
            <person name="Grimanelli D."/>
            <person name="Grimwood J."/>
            <person name="Grossniklaus U."/>
            <person name="Hamada T."/>
            <person name="Haseloff J."/>
            <person name="Hetherington A.J."/>
            <person name="Higo A."/>
            <person name="Hirakawa Y."/>
            <person name="Hundley H.N."/>
            <person name="Ikeda Y."/>
            <person name="Inoue K."/>
            <person name="Inoue S.I."/>
            <person name="Ishida S."/>
            <person name="Jia Q."/>
            <person name="Kakita M."/>
            <person name="Kanazawa T."/>
            <person name="Kawai Y."/>
            <person name="Kawashima T."/>
            <person name="Kennedy M."/>
            <person name="Kinose K."/>
            <person name="Kinoshita T."/>
            <person name="Kohara Y."/>
            <person name="Koide E."/>
            <person name="Komatsu K."/>
            <person name="Kopischke S."/>
            <person name="Kubo M."/>
            <person name="Kyozuka J."/>
            <person name="Lagercrantz U."/>
            <person name="Lin S.S."/>
            <person name="Lindquist E."/>
            <person name="Lipzen A.M."/>
            <person name="Lu C.W."/>
            <person name="De Luna E."/>
            <person name="Martienssen R.A."/>
            <person name="Minamino N."/>
            <person name="Mizutani M."/>
            <person name="Mizutani M."/>
            <person name="Mochizuki N."/>
            <person name="Monte I."/>
            <person name="Mosher R."/>
            <person name="Nagasaki H."/>
            <person name="Nakagami H."/>
            <person name="Naramoto S."/>
            <person name="Nishitani K."/>
            <person name="Ohtani M."/>
            <person name="Okamoto T."/>
            <person name="Okumura M."/>
            <person name="Phillips J."/>
            <person name="Pollak B."/>
            <person name="Reinders A."/>
            <person name="Rovekamp M."/>
            <person name="Sano R."/>
            <person name="Sawa S."/>
            <person name="Schmid M.W."/>
            <person name="Shirakawa M."/>
            <person name="Solano R."/>
            <person name="Spunde A."/>
            <person name="Suetsugu N."/>
            <person name="Sugano S."/>
            <person name="Sugiyama A."/>
            <person name="Sun R."/>
            <person name="Suzuki Y."/>
            <person name="Takenaka M."/>
            <person name="Takezawa D."/>
            <person name="Tomogane H."/>
            <person name="Tsuzuki M."/>
            <person name="Ueda T."/>
            <person name="Umeda M."/>
            <person name="Ward J.M."/>
            <person name="Watanabe Y."/>
            <person name="Yazaki K."/>
            <person name="Yokoyama R."/>
            <person name="Yoshitake Y."/>
            <person name="Yotsui I."/>
            <person name="Zachgo S."/>
            <person name="Schmutz J."/>
        </authorList>
    </citation>
    <scope>NUCLEOTIDE SEQUENCE [LARGE SCALE GENOMIC DNA]</scope>
    <source>
        <strain evidence="2">Tak-1</strain>
    </source>
</reference>
<sequence length="185" mass="21070">MKHLLWLAAKDPHAEFLLVWRNIHDEHGLGLGYMLKFVYLCLVIPLNSAIAERGFSLHNSIKTKLRNRLRIKTIDALIRTKTLAKSLENFDYLQLEELYHHKPQNFKLPSLFQAVNALDYDGNTDDGDSVDLNQDVEDDNLDEHAFYDADSSEDDEEPVQAIVVEEPSGVELGEEFLELLGMGTS</sequence>
<dbReference type="InterPro" id="IPR012337">
    <property type="entry name" value="RNaseH-like_sf"/>
</dbReference>
<dbReference type="EMBL" id="KZ772736">
    <property type="protein sequence ID" value="PTQ36410.1"/>
    <property type="molecule type" value="Genomic_DNA"/>
</dbReference>
<evidence type="ECO:0008006" key="3">
    <source>
        <dbReference type="Google" id="ProtNLM"/>
    </source>
</evidence>
<dbReference type="PANTHER" id="PTHR46880">
    <property type="entry name" value="RAS-ASSOCIATING DOMAIN-CONTAINING PROTEIN"/>
    <property type="match status" value="1"/>
</dbReference>
<dbReference type="AlphaFoldDB" id="A0A2R6WRB9"/>
<accession>A0A2R6WRB9</accession>
<organism evidence="1 2">
    <name type="scientific">Marchantia polymorpha</name>
    <name type="common">Common liverwort</name>
    <name type="synonym">Marchantia aquatica</name>
    <dbReference type="NCBI Taxonomy" id="3197"/>
    <lineage>
        <taxon>Eukaryota</taxon>
        <taxon>Viridiplantae</taxon>
        <taxon>Streptophyta</taxon>
        <taxon>Embryophyta</taxon>
        <taxon>Marchantiophyta</taxon>
        <taxon>Marchantiopsida</taxon>
        <taxon>Marchantiidae</taxon>
        <taxon>Marchantiales</taxon>
        <taxon>Marchantiaceae</taxon>
        <taxon>Marchantia</taxon>
    </lineage>
</organism>
<keyword evidence="2" id="KW-1185">Reference proteome</keyword>
<evidence type="ECO:0000313" key="2">
    <source>
        <dbReference type="Proteomes" id="UP000244005"/>
    </source>
</evidence>